<dbReference type="AlphaFoldDB" id="A0A6A3PGG1"/>
<proteinExistence type="predicted"/>
<dbReference type="EMBL" id="QXGA01009398">
    <property type="protein sequence ID" value="KAE9056667.1"/>
    <property type="molecule type" value="Genomic_DNA"/>
</dbReference>
<organism evidence="2 4">
    <name type="scientific">Phytophthora fragariae</name>
    <dbReference type="NCBI Taxonomy" id="53985"/>
    <lineage>
        <taxon>Eukaryota</taxon>
        <taxon>Sar</taxon>
        <taxon>Stramenopiles</taxon>
        <taxon>Oomycota</taxon>
        <taxon>Peronosporomycetes</taxon>
        <taxon>Peronosporales</taxon>
        <taxon>Peronosporaceae</taxon>
        <taxon>Phytophthora</taxon>
    </lineage>
</organism>
<name>A0A6A3PGG1_9STRA</name>
<comment type="caution">
    <text evidence="2">The sequence shown here is derived from an EMBL/GenBank/DDBJ whole genome shotgun (WGS) entry which is preliminary data.</text>
</comment>
<reference evidence="3 4" key="1">
    <citation type="submission" date="2018-08" db="EMBL/GenBank/DDBJ databases">
        <title>Genomic investigation of the strawberry pathogen Phytophthora fragariae indicates pathogenicity is determined by transcriptional variation in three key races.</title>
        <authorList>
            <person name="Adams T.M."/>
            <person name="Armitage A.D."/>
            <person name="Sobczyk M.K."/>
            <person name="Bates H.J."/>
            <person name="Dunwell J.M."/>
            <person name="Nellist C.F."/>
            <person name="Harrison R.J."/>
        </authorList>
    </citation>
    <scope>NUCLEOTIDE SEQUENCE [LARGE SCALE GENOMIC DNA]</scope>
    <source>
        <strain evidence="2 4">NOV-5</strain>
        <strain evidence="1 3">NOV-9</strain>
    </source>
</reference>
<accession>A0A6A3PGG1</accession>
<dbReference type="EMBL" id="QXGF01006721">
    <property type="protein sequence ID" value="KAE8917744.1"/>
    <property type="molecule type" value="Genomic_DNA"/>
</dbReference>
<gene>
    <name evidence="2" type="ORF">PF006_g32617</name>
    <name evidence="1" type="ORF">PF009_g31936</name>
</gene>
<dbReference type="Proteomes" id="UP000440732">
    <property type="component" value="Unassembled WGS sequence"/>
</dbReference>
<dbReference type="Proteomes" id="UP000429523">
    <property type="component" value="Unassembled WGS sequence"/>
</dbReference>
<sequence>MALCWFGVSASHQSMSSSSSLCWVWTGAGVRAGCCRPLLCCPPPSPSAPPWSRPARPSPPFPPDPPLLLFPLPWLPALLSPSSSLESSS</sequence>
<protein>
    <submittedName>
        <fullName evidence="2">Uncharacterized protein</fullName>
    </submittedName>
</protein>
<evidence type="ECO:0000313" key="2">
    <source>
        <dbReference type="EMBL" id="KAE9056667.1"/>
    </source>
</evidence>
<evidence type="ECO:0000313" key="4">
    <source>
        <dbReference type="Proteomes" id="UP000440732"/>
    </source>
</evidence>
<evidence type="ECO:0000313" key="1">
    <source>
        <dbReference type="EMBL" id="KAE8917744.1"/>
    </source>
</evidence>
<evidence type="ECO:0000313" key="3">
    <source>
        <dbReference type="Proteomes" id="UP000429523"/>
    </source>
</evidence>